<organism evidence="1 2">
    <name type="scientific">Massarina eburnea CBS 473.64</name>
    <dbReference type="NCBI Taxonomy" id="1395130"/>
    <lineage>
        <taxon>Eukaryota</taxon>
        <taxon>Fungi</taxon>
        <taxon>Dikarya</taxon>
        <taxon>Ascomycota</taxon>
        <taxon>Pezizomycotina</taxon>
        <taxon>Dothideomycetes</taxon>
        <taxon>Pleosporomycetidae</taxon>
        <taxon>Pleosporales</taxon>
        <taxon>Massarineae</taxon>
        <taxon>Massarinaceae</taxon>
        <taxon>Massarina</taxon>
    </lineage>
</organism>
<gene>
    <name evidence="1" type="ORF">P280DRAFT_536362</name>
</gene>
<proteinExistence type="predicted"/>
<accession>A0A6A6RMS4</accession>
<evidence type="ECO:0000313" key="1">
    <source>
        <dbReference type="EMBL" id="KAF2635448.1"/>
    </source>
</evidence>
<evidence type="ECO:0000313" key="2">
    <source>
        <dbReference type="Proteomes" id="UP000799753"/>
    </source>
</evidence>
<dbReference type="AlphaFoldDB" id="A0A6A6RMS4"/>
<keyword evidence="2" id="KW-1185">Reference proteome</keyword>
<sequence length="152" mass="16745">MYRGGLGMYMVVGHDRSSMTCINDLRRVVSVRLHLARYPRSTDCSLKVAVDPFVRHDDGDSSVEGRECGDALEECVASEGLIDRDDIDEEVTESLILGRKYRAGKVAGGMVCLVCIPSLGKHSGCGRVGQRQLDDLDRKLSPFCVSARCYPF</sequence>
<reference evidence="1" key="1">
    <citation type="journal article" date="2020" name="Stud. Mycol.">
        <title>101 Dothideomycetes genomes: a test case for predicting lifestyles and emergence of pathogens.</title>
        <authorList>
            <person name="Haridas S."/>
            <person name="Albert R."/>
            <person name="Binder M."/>
            <person name="Bloem J."/>
            <person name="Labutti K."/>
            <person name="Salamov A."/>
            <person name="Andreopoulos B."/>
            <person name="Baker S."/>
            <person name="Barry K."/>
            <person name="Bills G."/>
            <person name="Bluhm B."/>
            <person name="Cannon C."/>
            <person name="Castanera R."/>
            <person name="Culley D."/>
            <person name="Daum C."/>
            <person name="Ezra D."/>
            <person name="Gonzalez J."/>
            <person name="Henrissat B."/>
            <person name="Kuo A."/>
            <person name="Liang C."/>
            <person name="Lipzen A."/>
            <person name="Lutzoni F."/>
            <person name="Magnuson J."/>
            <person name="Mondo S."/>
            <person name="Nolan M."/>
            <person name="Ohm R."/>
            <person name="Pangilinan J."/>
            <person name="Park H.-J."/>
            <person name="Ramirez L."/>
            <person name="Alfaro M."/>
            <person name="Sun H."/>
            <person name="Tritt A."/>
            <person name="Yoshinaga Y."/>
            <person name="Zwiers L.-H."/>
            <person name="Turgeon B."/>
            <person name="Goodwin S."/>
            <person name="Spatafora J."/>
            <person name="Crous P."/>
            <person name="Grigoriev I."/>
        </authorList>
    </citation>
    <scope>NUCLEOTIDE SEQUENCE</scope>
    <source>
        <strain evidence="1">CBS 473.64</strain>
    </source>
</reference>
<dbReference type="Proteomes" id="UP000799753">
    <property type="component" value="Unassembled WGS sequence"/>
</dbReference>
<dbReference type="EMBL" id="MU006807">
    <property type="protein sequence ID" value="KAF2635448.1"/>
    <property type="molecule type" value="Genomic_DNA"/>
</dbReference>
<name>A0A6A6RMS4_9PLEO</name>
<protein>
    <submittedName>
        <fullName evidence="1">Uncharacterized protein</fullName>
    </submittedName>
</protein>